<sequence>MSSLRSAPLSIKSAEEYRRYVGTFGKLPTKTFNDIIGYIESEERGLYFLLMPPGSGKTFLLYQLMEEYRRRGPVLLHSFSSSVERFQHFAGVLDRELAHSVAAWIREVTGKNILLDNPEILLIAGAVATATGTSIPLLLLLDEVPLSEENSERFKALVSSFESLLRCIDNLGGFKVHIVITSHAVSADLSERFFDEVRARGGLQRFSVVQPFTKMELAPGFEAEAAEFVRKLAGGVLLDPLILRTAVEMLKRGFVFRQLVTFVDGARRKARSVDLERDLHMAIVNGMKSKLKERGVREGRIDILSRPDLVLADGTCIEVKVRAGTPEVNPVQHAECSKRIYVLVSPEPVSVPGAQVVHVKADVEQVVSALNTLRSREGERAYKGALAILAEAIATTVLEKMVPQPQPQAELLDQRVRSLCSKLSKLFGETPVLSRTDTVRNAFFKEILREVARAAPEELKVELERCLDKPKAGCVDTLAKATEKIYGRTALKVEGSKVMLGPLCPGGRR</sequence>
<dbReference type="AlphaFoldDB" id="A0A7C1NZK0"/>
<dbReference type="InterPro" id="IPR027417">
    <property type="entry name" value="P-loop_NTPase"/>
</dbReference>
<name>A0A7C1NZK0_THEPE</name>
<evidence type="ECO:0000313" key="1">
    <source>
        <dbReference type="EMBL" id="HEB48389.1"/>
    </source>
</evidence>
<comment type="caution">
    <text evidence="1">The sequence shown here is derived from an EMBL/GenBank/DDBJ whole genome shotgun (WGS) entry which is preliminary data.</text>
</comment>
<gene>
    <name evidence="1" type="ORF">ENP77_01140</name>
</gene>
<dbReference type="EMBL" id="DSKP01000037">
    <property type="protein sequence ID" value="HEB48389.1"/>
    <property type="molecule type" value="Genomic_DNA"/>
</dbReference>
<accession>A0A7C1NZK0</accession>
<dbReference type="SUPFAM" id="SSF52540">
    <property type="entry name" value="P-loop containing nucleoside triphosphate hydrolases"/>
    <property type="match status" value="1"/>
</dbReference>
<reference evidence="1" key="1">
    <citation type="journal article" date="2020" name="mSystems">
        <title>Genome- and Community-Level Interaction Insights into Carbon Utilization and Element Cycling Functions of Hydrothermarchaeota in Hydrothermal Sediment.</title>
        <authorList>
            <person name="Zhou Z."/>
            <person name="Liu Y."/>
            <person name="Xu W."/>
            <person name="Pan J."/>
            <person name="Luo Z.H."/>
            <person name="Li M."/>
        </authorList>
    </citation>
    <scope>NUCLEOTIDE SEQUENCE [LARGE SCALE GENOMIC DNA]</scope>
    <source>
        <strain evidence="1">SpSt-25</strain>
    </source>
</reference>
<organism evidence="1">
    <name type="scientific">Thermofilum pendens</name>
    <dbReference type="NCBI Taxonomy" id="2269"/>
    <lineage>
        <taxon>Archaea</taxon>
        <taxon>Thermoproteota</taxon>
        <taxon>Thermoprotei</taxon>
        <taxon>Thermofilales</taxon>
        <taxon>Thermofilaceae</taxon>
        <taxon>Thermofilum</taxon>
    </lineage>
</organism>
<protein>
    <submittedName>
        <fullName evidence="1">Uncharacterized protein</fullName>
    </submittedName>
</protein>
<proteinExistence type="predicted"/>